<reference evidence="4 5" key="1">
    <citation type="journal article" date="2014" name="Int. J. Syst. Evol. Microbiol.">
        <title>Complete genome sequence of Corynebacterium casei LMG S-19264T (=DSM 44701T), isolated from a smear-ripened cheese.</title>
        <authorList>
            <consortium name="US DOE Joint Genome Institute (JGI-PGF)"/>
            <person name="Walter F."/>
            <person name="Albersmeier A."/>
            <person name="Kalinowski J."/>
            <person name="Ruckert C."/>
        </authorList>
    </citation>
    <scope>NUCLEOTIDE SEQUENCE [LARGE SCALE GENOMIC DNA]</scope>
    <source>
        <strain evidence="4 5">KCTC 12285</strain>
    </source>
</reference>
<dbReference type="Pfam" id="PF00756">
    <property type="entry name" value="Esterase"/>
    <property type="match status" value="1"/>
</dbReference>
<dbReference type="AlphaFoldDB" id="A0A918N511"/>
<evidence type="ECO:0000313" key="5">
    <source>
        <dbReference type="Proteomes" id="UP000601108"/>
    </source>
</evidence>
<comment type="caution">
    <text evidence="4">The sequence shown here is derived from an EMBL/GenBank/DDBJ whole genome shotgun (WGS) entry which is preliminary data.</text>
</comment>
<dbReference type="PANTHER" id="PTHR40841:SF2">
    <property type="entry name" value="SIDEROPHORE-DEGRADING ESTERASE (EUROFUNG)"/>
    <property type="match status" value="1"/>
</dbReference>
<feature type="compositionally biased region" description="Basic and acidic residues" evidence="3">
    <location>
        <begin position="141"/>
        <end position="151"/>
    </location>
</feature>
<name>A0A918N511_9FLAO</name>
<dbReference type="SUPFAM" id="SSF53474">
    <property type="entry name" value="alpha/beta-Hydrolases"/>
    <property type="match status" value="1"/>
</dbReference>
<organism evidence="4 5">
    <name type="scientific">Aquimarina muelleri</name>
    <dbReference type="NCBI Taxonomy" id="279356"/>
    <lineage>
        <taxon>Bacteria</taxon>
        <taxon>Pseudomonadati</taxon>
        <taxon>Bacteroidota</taxon>
        <taxon>Flavobacteriia</taxon>
        <taxon>Flavobacteriales</taxon>
        <taxon>Flavobacteriaceae</taxon>
        <taxon>Aquimarina</taxon>
    </lineage>
</organism>
<dbReference type="Gene3D" id="3.40.50.1820">
    <property type="entry name" value="alpha/beta hydrolase"/>
    <property type="match status" value="1"/>
</dbReference>
<dbReference type="InterPro" id="IPR029058">
    <property type="entry name" value="AB_hydrolase_fold"/>
</dbReference>
<feature type="region of interest" description="Disordered" evidence="3">
    <location>
        <begin position="125"/>
        <end position="151"/>
    </location>
</feature>
<comment type="similarity">
    <text evidence="1">Belongs to the esterase D family.</text>
</comment>
<proteinExistence type="inferred from homology"/>
<dbReference type="PROSITE" id="PS51257">
    <property type="entry name" value="PROKAR_LIPOPROTEIN"/>
    <property type="match status" value="1"/>
</dbReference>
<protein>
    <submittedName>
        <fullName evidence="4">Esterase</fullName>
    </submittedName>
</protein>
<evidence type="ECO:0000256" key="3">
    <source>
        <dbReference type="SAM" id="MobiDB-lite"/>
    </source>
</evidence>
<evidence type="ECO:0000313" key="4">
    <source>
        <dbReference type="EMBL" id="GGX33566.1"/>
    </source>
</evidence>
<dbReference type="EMBL" id="BMWS01000040">
    <property type="protein sequence ID" value="GGX33566.1"/>
    <property type="molecule type" value="Genomic_DNA"/>
</dbReference>
<dbReference type="InterPro" id="IPR000801">
    <property type="entry name" value="Esterase-like"/>
</dbReference>
<evidence type="ECO:0000256" key="2">
    <source>
        <dbReference type="ARBA" id="ARBA00022801"/>
    </source>
</evidence>
<accession>A0A918N511</accession>
<sequence length="305" mass="34814">MHKFLSILVIVIIAISCSQGSQKSKTIDDKLNNDGEVISDNEIKKLTSFEIKDTEIHQIQSTINQKHYELYIKLPNSYSSNSDKKYPILVLTDSDYAFPLVTSITRRVKTEEFIIVGISYSKGDSPGVSRTRDYTPTNSPNEERGHSKESRLASGKADDFIAFIKKDIFSFLNNTYRINMSKKVFSGHSFGGLLASYILVTTPDLFEYYLVGSPSLWYDNYCINNFEEKYSNAHTNLRANVFFSIGGKEKNNKSDMVTEMLTFEQRLLSRNYTDLKVKSSIISDEDHFTVYPSFITKGILFAFEK</sequence>
<dbReference type="GO" id="GO:0016788">
    <property type="term" value="F:hydrolase activity, acting on ester bonds"/>
    <property type="evidence" value="ECO:0007669"/>
    <property type="project" value="TreeGrafter"/>
</dbReference>
<keyword evidence="5" id="KW-1185">Reference proteome</keyword>
<dbReference type="InterPro" id="IPR052558">
    <property type="entry name" value="Siderophore_Hydrolase_D"/>
</dbReference>
<dbReference type="Proteomes" id="UP000601108">
    <property type="component" value="Unassembled WGS sequence"/>
</dbReference>
<evidence type="ECO:0000256" key="1">
    <source>
        <dbReference type="ARBA" id="ARBA00005622"/>
    </source>
</evidence>
<keyword evidence="2" id="KW-0378">Hydrolase</keyword>
<gene>
    <name evidence="4" type="ORF">GCM10007384_37810</name>
</gene>
<dbReference type="PANTHER" id="PTHR40841">
    <property type="entry name" value="SIDEROPHORE TRIACETYLFUSARININE C ESTERASE"/>
    <property type="match status" value="1"/>
</dbReference>
<dbReference type="RefSeq" id="WP_051316847.1">
    <property type="nucleotide sequence ID" value="NZ_BMWS01000040.1"/>
</dbReference>